<evidence type="ECO:0000313" key="1">
    <source>
        <dbReference type="EMBL" id="MDT0552294.1"/>
    </source>
</evidence>
<reference evidence="1 2" key="1">
    <citation type="submission" date="2023-09" db="EMBL/GenBank/DDBJ databases">
        <authorList>
            <person name="Rey-Velasco X."/>
        </authorList>
    </citation>
    <scope>NUCLEOTIDE SEQUENCE [LARGE SCALE GENOMIC DNA]</scope>
    <source>
        <strain evidence="1 2">P050</strain>
    </source>
</reference>
<dbReference type="Proteomes" id="UP001252186">
    <property type="component" value="Unassembled WGS sequence"/>
</dbReference>
<name>A0ABU2Y261_9FLAO</name>
<accession>A0ABU2Y261</accession>
<organism evidence="1 2">
    <name type="scientific">Urechidicola vernalis</name>
    <dbReference type="NCBI Taxonomy" id="3075600"/>
    <lineage>
        <taxon>Bacteria</taxon>
        <taxon>Pseudomonadati</taxon>
        <taxon>Bacteroidota</taxon>
        <taxon>Flavobacteriia</taxon>
        <taxon>Flavobacteriales</taxon>
        <taxon>Flavobacteriaceae</taxon>
        <taxon>Urechidicola</taxon>
    </lineage>
</organism>
<dbReference type="EMBL" id="JAVRHV010000001">
    <property type="protein sequence ID" value="MDT0552294.1"/>
    <property type="molecule type" value="Genomic_DNA"/>
</dbReference>
<proteinExistence type="predicted"/>
<comment type="caution">
    <text evidence="1">The sequence shown here is derived from an EMBL/GenBank/DDBJ whole genome shotgun (WGS) entry which is preliminary data.</text>
</comment>
<keyword evidence="2" id="KW-1185">Reference proteome</keyword>
<evidence type="ECO:0000313" key="2">
    <source>
        <dbReference type="Proteomes" id="UP001252186"/>
    </source>
</evidence>
<gene>
    <name evidence="1" type="ORF">RM519_03445</name>
</gene>
<dbReference type="RefSeq" id="WP_311592146.1">
    <property type="nucleotide sequence ID" value="NZ_JAVRHV010000001.1"/>
</dbReference>
<protein>
    <submittedName>
        <fullName evidence="1">DUF3108 domain-containing protein</fullName>
    </submittedName>
</protein>
<dbReference type="Pfam" id="PF11306">
    <property type="entry name" value="DUF3108"/>
    <property type="match status" value="1"/>
</dbReference>
<dbReference type="InterPro" id="IPR021457">
    <property type="entry name" value="DUF3108"/>
</dbReference>
<sequence length="260" mass="29353">MIKKLILFTSIIMCMSFTKGTNTPSNNRYIKSGENLTFTASYSMSGIMTDIAEVKMVTSTIKTKTRELLRLKCTASTYTNWDSFFKVRDLYESYVDPNSLKPSLYKRSIEEGTYKKELKYLFKRKSGIAVSTLNKKGYKDYKVDVPIDSKTLDIVSSIYNARILDYESMPKGATSVLDVIVDSEVQTVSIKYLGKESVQVAKDGKKECYKLSLAFGGKEIEDIKGGKYIWITADNDRLPALIKADIPVGSIQIRLSNYTK</sequence>